<dbReference type="FunFam" id="2.60.40.10:FF:001868">
    <property type="entry name" value="Down syndrome cell adhesion molecule"/>
    <property type="match status" value="1"/>
</dbReference>
<dbReference type="InterPro" id="IPR013783">
    <property type="entry name" value="Ig-like_fold"/>
</dbReference>
<dbReference type="AlphaFoldDB" id="A0AA40LKJ9"/>
<comment type="caution">
    <text evidence="1">The sequence shown here is derived from an EMBL/GenBank/DDBJ whole genome shotgun (WGS) entry which is preliminary data.</text>
</comment>
<gene>
    <name evidence="1" type="ORF">QTO34_004196</name>
</gene>
<organism evidence="1 2">
    <name type="scientific">Cnephaeus nilssonii</name>
    <name type="common">Northern bat</name>
    <name type="synonym">Eptesicus nilssonii</name>
    <dbReference type="NCBI Taxonomy" id="3371016"/>
    <lineage>
        <taxon>Eukaryota</taxon>
        <taxon>Metazoa</taxon>
        <taxon>Chordata</taxon>
        <taxon>Craniata</taxon>
        <taxon>Vertebrata</taxon>
        <taxon>Euteleostomi</taxon>
        <taxon>Mammalia</taxon>
        <taxon>Eutheria</taxon>
        <taxon>Laurasiatheria</taxon>
        <taxon>Chiroptera</taxon>
        <taxon>Yangochiroptera</taxon>
        <taxon>Vespertilionidae</taxon>
        <taxon>Cnephaeus</taxon>
    </lineage>
</organism>
<proteinExistence type="predicted"/>
<dbReference type="EMBL" id="JAULJE010000013">
    <property type="protein sequence ID" value="KAK1336390.1"/>
    <property type="molecule type" value="Genomic_DNA"/>
</dbReference>
<accession>A0AA40LKJ9</accession>
<protein>
    <submittedName>
        <fullName evidence="1">Uncharacterized protein</fullName>
    </submittedName>
</protein>
<dbReference type="Proteomes" id="UP001177744">
    <property type="component" value="Unassembled WGS sequence"/>
</dbReference>
<keyword evidence="2" id="KW-1185">Reference proteome</keyword>
<evidence type="ECO:0000313" key="1">
    <source>
        <dbReference type="EMBL" id="KAK1336390.1"/>
    </source>
</evidence>
<sequence>MGHVLLVSPENRFFITFLGGLYISDVQKEDALSTYRCITKHKYSGETRQSNGARLSVTAFESRQQSLCEHKYVHIK</sequence>
<name>A0AA40LKJ9_CNENI</name>
<dbReference type="Gene3D" id="2.60.40.10">
    <property type="entry name" value="Immunoglobulins"/>
    <property type="match status" value="1"/>
</dbReference>
<reference evidence="1" key="1">
    <citation type="submission" date="2023-06" db="EMBL/GenBank/DDBJ databases">
        <title>Reference genome for the Northern bat (Eptesicus nilssonii), a most northern bat species.</title>
        <authorList>
            <person name="Laine V.N."/>
            <person name="Pulliainen A.T."/>
            <person name="Lilley T.M."/>
        </authorList>
    </citation>
    <scope>NUCLEOTIDE SEQUENCE</scope>
    <source>
        <strain evidence="1">BLF_Eptnil</strain>
        <tissue evidence="1">Kidney</tissue>
    </source>
</reference>
<evidence type="ECO:0000313" key="2">
    <source>
        <dbReference type="Proteomes" id="UP001177744"/>
    </source>
</evidence>